<dbReference type="EMBL" id="LK391709">
    <property type="protein sequence ID" value="CDR96694.1"/>
    <property type="molecule type" value="Genomic_DNA"/>
</dbReference>
<keyword evidence="2" id="KW-1185">Reference proteome</keyword>
<evidence type="ECO:0000313" key="1">
    <source>
        <dbReference type="EMBL" id="CDR96694.1"/>
    </source>
</evidence>
<accession>A0A061DCG4</accession>
<evidence type="ECO:0000313" key="2">
    <source>
        <dbReference type="Proteomes" id="UP000033188"/>
    </source>
</evidence>
<proteinExistence type="predicted"/>
<dbReference type="Proteomes" id="UP000033188">
    <property type="component" value="Chromosome 3"/>
</dbReference>
<dbReference type="OMA" id="IASHRYK"/>
<dbReference type="AlphaFoldDB" id="A0A061DCG4"/>
<dbReference type="GeneID" id="24565235"/>
<dbReference type="OrthoDB" id="10632237at2759"/>
<dbReference type="RefSeq" id="XP_012768880.1">
    <property type="nucleotide sequence ID" value="XM_012913426.1"/>
</dbReference>
<reference evidence="2" key="1">
    <citation type="journal article" date="2014" name="Nucleic Acids Res.">
        <title>The evolutionary dynamics of variant antigen genes in Babesia reveal a history of genomic innovation underlying host-parasite interaction.</title>
        <authorList>
            <person name="Jackson A.P."/>
            <person name="Otto T.D."/>
            <person name="Darby A."/>
            <person name="Ramaprasad A."/>
            <person name="Xia D."/>
            <person name="Echaide I.E."/>
            <person name="Farber M."/>
            <person name="Gahlot S."/>
            <person name="Gamble J."/>
            <person name="Gupta D."/>
            <person name="Gupta Y."/>
            <person name="Jackson L."/>
            <person name="Malandrin L."/>
            <person name="Malas T.B."/>
            <person name="Moussa E."/>
            <person name="Nair M."/>
            <person name="Reid A.J."/>
            <person name="Sanders M."/>
            <person name="Sharma J."/>
            <person name="Tracey A."/>
            <person name="Quail M.A."/>
            <person name="Weir W."/>
            <person name="Wastling J.M."/>
            <person name="Hall N."/>
            <person name="Willadsen P."/>
            <person name="Lingelbach K."/>
            <person name="Shiels B."/>
            <person name="Tait A."/>
            <person name="Berriman M."/>
            <person name="Allred D.R."/>
            <person name="Pain A."/>
        </authorList>
    </citation>
    <scope>NUCLEOTIDE SEQUENCE [LARGE SCALE GENOMIC DNA]</scope>
    <source>
        <strain evidence="2">Bond</strain>
    </source>
</reference>
<organism evidence="1 2">
    <name type="scientific">Babesia bigemina</name>
    <dbReference type="NCBI Taxonomy" id="5866"/>
    <lineage>
        <taxon>Eukaryota</taxon>
        <taxon>Sar</taxon>
        <taxon>Alveolata</taxon>
        <taxon>Apicomplexa</taxon>
        <taxon>Aconoidasida</taxon>
        <taxon>Piroplasmida</taxon>
        <taxon>Babesiidae</taxon>
        <taxon>Babesia</taxon>
    </lineage>
</organism>
<name>A0A061DCG4_BABBI</name>
<sequence>MTSFDVVDSCLEYLASQPNPVQFIDVLAGVLFEQEEPELSPAAKVELWVTLCNNRDVLVITDKSDPDMIAYATQIRKSGAQALRDGQYDLQGYETSNAAGSTAGVASHHARFMRFVDSSRMFCSNTMRMKKMNLLLLESLVKSADRFRIVMAIASHRYKGEQWYDVWNVL</sequence>
<gene>
    <name evidence="1" type="ORF">BBBOND_0305980</name>
</gene>
<protein>
    <submittedName>
        <fullName evidence="1">Uncharacterized protein</fullName>
    </submittedName>
</protein>
<dbReference type="VEuPathDB" id="PiroplasmaDB:BBBOND_0305980"/>
<dbReference type="KEGG" id="bbig:BBBOND_0305980"/>